<sequence>MAYDDVEAELDRHPDVRECAVTTIRASGGRKVLVAYVVSADPALDAQKVRSFLRGPKVRSARIPRAVILVDELPRRPSGKVAHDDLPLPVLPGEARGGKGAAMGDGERVGVLLGVAAAVALLSLLLTDAIWPGSTDVSAVPGPWSGFFRGLYLAESLAFGLGVAFLMFGYPMLDRFDRPRWLTVLAHLAVGWLLASWWPQDNSYRLTGKTDWGSQAALVYGFNVTLMLAAGVLVAFAFARHRDD</sequence>
<dbReference type="EMBL" id="MTBP01000002">
    <property type="protein sequence ID" value="POM25186.1"/>
    <property type="molecule type" value="Genomic_DNA"/>
</dbReference>
<evidence type="ECO:0000256" key="3">
    <source>
        <dbReference type="SAM" id="Phobius"/>
    </source>
</evidence>
<dbReference type="Proteomes" id="UP000242367">
    <property type="component" value="Unassembled WGS sequence"/>
</dbReference>
<keyword evidence="2" id="KW-0597">Phosphoprotein</keyword>
<gene>
    <name evidence="5" type="primary">dhbF_3</name>
    <name evidence="5" type="ORF">BTM25_38290</name>
</gene>
<evidence type="ECO:0000256" key="1">
    <source>
        <dbReference type="ARBA" id="ARBA00022450"/>
    </source>
</evidence>
<evidence type="ECO:0000313" key="6">
    <source>
        <dbReference type="Proteomes" id="UP000242367"/>
    </source>
</evidence>
<reference evidence="5 6" key="1">
    <citation type="journal article" date="2017" name="Chemistry">
        <title>Isolation, Biosynthesis and Chemical Modifications of Rubterolones A-F: Rare Tropolone Alkaloids from Actinomadura sp. 5-2.</title>
        <authorList>
            <person name="Guo H."/>
            <person name="Benndorf R."/>
            <person name="Leichnitz D."/>
            <person name="Klassen J.L."/>
            <person name="Vollmers J."/>
            <person name="Gorls H."/>
            <person name="Steinacker M."/>
            <person name="Weigel C."/>
            <person name="Dahse H.M."/>
            <person name="Kaster A.K."/>
            <person name="de Beer Z.W."/>
            <person name="Poulsen M."/>
            <person name="Beemelmanns C."/>
        </authorList>
    </citation>
    <scope>NUCLEOTIDE SEQUENCE [LARGE SCALE GENOMIC DNA]</scope>
    <source>
        <strain evidence="5 6">5-2</strain>
    </source>
</reference>
<feature type="transmembrane region" description="Helical" evidence="3">
    <location>
        <begin position="218"/>
        <end position="239"/>
    </location>
</feature>
<feature type="transmembrane region" description="Helical" evidence="3">
    <location>
        <begin position="109"/>
        <end position="131"/>
    </location>
</feature>
<evidence type="ECO:0000259" key="4">
    <source>
        <dbReference type="Pfam" id="PF13193"/>
    </source>
</evidence>
<dbReference type="PANTHER" id="PTHR44845">
    <property type="entry name" value="CARRIER DOMAIN-CONTAINING PROTEIN"/>
    <property type="match status" value="1"/>
</dbReference>
<feature type="transmembrane region" description="Helical" evidence="3">
    <location>
        <begin position="181"/>
        <end position="198"/>
    </location>
</feature>
<name>A0A2P4UJI6_9ACTN</name>
<keyword evidence="3" id="KW-0472">Membrane</keyword>
<keyword evidence="1" id="KW-0596">Phosphopantetheine</keyword>
<dbReference type="InterPro" id="IPR025110">
    <property type="entry name" value="AMP-bd_C"/>
</dbReference>
<keyword evidence="3" id="KW-1133">Transmembrane helix</keyword>
<dbReference type="InterPro" id="IPR045851">
    <property type="entry name" value="AMP-bd_C_sf"/>
</dbReference>
<comment type="caution">
    <text evidence="5">The sequence shown here is derived from an EMBL/GenBank/DDBJ whole genome shotgun (WGS) entry which is preliminary data.</text>
</comment>
<dbReference type="Pfam" id="PF13193">
    <property type="entry name" value="AMP-binding_C"/>
    <property type="match status" value="1"/>
</dbReference>
<feature type="transmembrane region" description="Helical" evidence="3">
    <location>
        <begin position="151"/>
        <end position="169"/>
    </location>
</feature>
<dbReference type="RefSeq" id="WP_103564219.1">
    <property type="nucleotide sequence ID" value="NZ_MTBP01000002.1"/>
</dbReference>
<dbReference type="PANTHER" id="PTHR44845:SF6">
    <property type="entry name" value="BETA-ALANINE-ACTIVATING ENZYME"/>
    <property type="match status" value="1"/>
</dbReference>
<dbReference type="AlphaFoldDB" id="A0A2P4UJI6"/>
<dbReference type="Gene3D" id="3.30.300.30">
    <property type="match status" value="1"/>
</dbReference>
<evidence type="ECO:0000313" key="5">
    <source>
        <dbReference type="EMBL" id="POM25186.1"/>
    </source>
</evidence>
<proteinExistence type="predicted"/>
<protein>
    <submittedName>
        <fullName evidence="5">Dimodular nonribosomal peptide synthase</fullName>
    </submittedName>
</protein>
<dbReference type="SUPFAM" id="SSF56801">
    <property type="entry name" value="Acetyl-CoA synthetase-like"/>
    <property type="match status" value="1"/>
</dbReference>
<accession>A0A2P4UJI6</accession>
<feature type="domain" description="AMP-binding enzyme C-terminal" evidence="4">
    <location>
        <begin position="6"/>
        <end position="80"/>
    </location>
</feature>
<keyword evidence="6" id="KW-1185">Reference proteome</keyword>
<keyword evidence="3" id="KW-0812">Transmembrane</keyword>
<evidence type="ECO:0000256" key="2">
    <source>
        <dbReference type="ARBA" id="ARBA00022553"/>
    </source>
</evidence>
<organism evidence="5 6">
    <name type="scientific">Actinomadura rubteroloni</name>
    <dbReference type="NCBI Taxonomy" id="1926885"/>
    <lineage>
        <taxon>Bacteria</taxon>
        <taxon>Bacillati</taxon>
        <taxon>Actinomycetota</taxon>
        <taxon>Actinomycetes</taxon>
        <taxon>Streptosporangiales</taxon>
        <taxon>Thermomonosporaceae</taxon>
        <taxon>Actinomadura</taxon>
    </lineage>
</organism>